<name>A0A5C3NNE1_9APHY</name>
<evidence type="ECO:0000313" key="1">
    <source>
        <dbReference type="EMBL" id="TFK78532.1"/>
    </source>
</evidence>
<evidence type="ECO:0000313" key="2">
    <source>
        <dbReference type="Proteomes" id="UP000308197"/>
    </source>
</evidence>
<dbReference type="EMBL" id="ML212475">
    <property type="protein sequence ID" value="TFK78532.1"/>
    <property type="molecule type" value="Genomic_DNA"/>
</dbReference>
<reference evidence="1 2" key="1">
    <citation type="journal article" date="2019" name="Nat. Ecol. Evol.">
        <title>Megaphylogeny resolves global patterns of mushroom evolution.</title>
        <authorList>
            <person name="Varga T."/>
            <person name="Krizsan K."/>
            <person name="Foldi C."/>
            <person name="Dima B."/>
            <person name="Sanchez-Garcia M."/>
            <person name="Sanchez-Ramirez S."/>
            <person name="Szollosi G.J."/>
            <person name="Szarkandi J.G."/>
            <person name="Papp V."/>
            <person name="Albert L."/>
            <person name="Andreopoulos W."/>
            <person name="Angelini C."/>
            <person name="Antonin V."/>
            <person name="Barry K.W."/>
            <person name="Bougher N.L."/>
            <person name="Buchanan P."/>
            <person name="Buyck B."/>
            <person name="Bense V."/>
            <person name="Catcheside P."/>
            <person name="Chovatia M."/>
            <person name="Cooper J."/>
            <person name="Damon W."/>
            <person name="Desjardin D."/>
            <person name="Finy P."/>
            <person name="Geml J."/>
            <person name="Haridas S."/>
            <person name="Hughes K."/>
            <person name="Justo A."/>
            <person name="Karasinski D."/>
            <person name="Kautmanova I."/>
            <person name="Kiss B."/>
            <person name="Kocsube S."/>
            <person name="Kotiranta H."/>
            <person name="LaButti K.M."/>
            <person name="Lechner B.E."/>
            <person name="Liimatainen K."/>
            <person name="Lipzen A."/>
            <person name="Lukacs Z."/>
            <person name="Mihaltcheva S."/>
            <person name="Morgado L.N."/>
            <person name="Niskanen T."/>
            <person name="Noordeloos M.E."/>
            <person name="Ohm R.A."/>
            <person name="Ortiz-Santana B."/>
            <person name="Ovrebo C."/>
            <person name="Racz N."/>
            <person name="Riley R."/>
            <person name="Savchenko A."/>
            <person name="Shiryaev A."/>
            <person name="Soop K."/>
            <person name="Spirin V."/>
            <person name="Szebenyi C."/>
            <person name="Tomsovsky M."/>
            <person name="Tulloss R.E."/>
            <person name="Uehling J."/>
            <person name="Grigoriev I.V."/>
            <person name="Vagvolgyi C."/>
            <person name="Papp T."/>
            <person name="Martin F.M."/>
            <person name="Miettinen O."/>
            <person name="Hibbett D.S."/>
            <person name="Nagy L.G."/>
        </authorList>
    </citation>
    <scope>NUCLEOTIDE SEQUENCE [LARGE SCALE GENOMIC DNA]</scope>
    <source>
        <strain evidence="1 2">HHB13444</strain>
    </source>
</reference>
<dbReference type="Proteomes" id="UP000308197">
    <property type="component" value="Unassembled WGS sequence"/>
</dbReference>
<accession>A0A5C3NNE1</accession>
<sequence>MSTSTGSANPDYFVRTTDLPQDALEHRVHPVVGTNHRYQLSLGDKTGLTMLEFT</sequence>
<keyword evidence="2" id="KW-1185">Reference proteome</keyword>
<dbReference type="AlphaFoldDB" id="A0A5C3NNE1"/>
<gene>
    <name evidence="1" type="ORF">K466DRAFT_592775</name>
</gene>
<dbReference type="InParanoid" id="A0A5C3NNE1"/>
<organism evidence="1 2">
    <name type="scientific">Polyporus arcularius HHB13444</name>
    <dbReference type="NCBI Taxonomy" id="1314778"/>
    <lineage>
        <taxon>Eukaryota</taxon>
        <taxon>Fungi</taxon>
        <taxon>Dikarya</taxon>
        <taxon>Basidiomycota</taxon>
        <taxon>Agaricomycotina</taxon>
        <taxon>Agaricomycetes</taxon>
        <taxon>Polyporales</taxon>
        <taxon>Polyporaceae</taxon>
        <taxon>Polyporus</taxon>
    </lineage>
</organism>
<protein>
    <submittedName>
        <fullName evidence="1">Uncharacterized protein</fullName>
    </submittedName>
</protein>
<proteinExistence type="predicted"/>